<keyword evidence="1" id="KW-1133">Transmembrane helix</keyword>
<evidence type="ECO:0000313" key="2">
    <source>
        <dbReference type="EMBL" id="GGD78518.1"/>
    </source>
</evidence>
<keyword evidence="3" id="KW-1185">Reference proteome</keyword>
<keyword evidence="1" id="KW-0812">Transmembrane</keyword>
<organism evidence="2 3">
    <name type="scientific">Emticicia aquatilis</name>
    <dbReference type="NCBI Taxonomy" id="1537369"/>
    <lineage>
        <taxon>Bacteria</taxon>
        <taxon>Pseudomonadati</taxon>
        <taxon>Bacteroidota</taxon>
        <taxon>Cytophagia</taxon>
        <taxon>Cytophagales</taxon>
        <taxon>Leadbetterellaceae</taxon>
        <taxon>Emticicia</taxon>
    </lineage>
</organism>
<dbReference type="EMBL" id="BMKK01000014">
    <property type="protein sequence ID" value="GGD78518.1"/>
    <property type="molecule type" value="Genomic_DNA"/>
</dbReference>
<feature type="transmembrane region" description="Helical" evidence="1">
    <location>
        <begin position="25"/>
        <end position="47"/>
    </location>
</feature>
<evidence type="ECO:0000313" key="3">
    <source>
        <dbReference type="Proteomes" id="UP000609064"/>
    </source>
</evidence>
<reference evidence="2" key="1">
    <citation type="journal article" date="2014" name="Int. J. Syst. Evol. Microbiol.">
        <title>Complete genome sequence of Corynebacterium casei LMG S-19264T (=DSM 44701T), isolated from a smear-ripened cheese.</title>
        <authorList>
            <consortium name="US DOE Joint Genome Institute (JGI-PGF)"/>
            <person name="Walter F."/>
            <person name="Albersmeier A."/>
            <person name="Kalinowski J."/>
            <person name="Ruckert C."/>
        </authorList>
    </citation>
    <scope>NUCLEOTIDE SEQUENCE</scope>
    <source>
        <strain evidence="2">CGMCC 1.15958</strain>
    </source>
</reference>
<dbReference type="RefSeq" id="WP_188770329.1">
    <property type="nucleotide sequence ID" value="NZ_BMKK01000014.1"/>
</dbReference>
<accession>A0A916Z668</accession>
<name>A0A916Z668_9BACT</name>
<dbReference type="AlphaFoldDB" id="A0A916Z668"/>
<protein>
    <submittedName>
        <fullName evidence="2">Uncharacterized protein</fullName>
    </submittedName>
</protein>
<keyword evidence="1" id="KW-0472">Membrane</keyword>
<dbReference type="Proteomes" id="UP000609064">
    <property type="component" value="Unassembled WGS sequence"/>
</dbReference>
<gene>
    <name evidence="2" type="ORF">GCM10011514_48220</name>
</gene>
<evidence type="ECO:0000256" key="1">
    <source>
        <dbReference type="SAM" id="Phobius"/>
    </source>
</evidence>
<reference evidence="2" key="2">
    <citation type="submission" date="2020-09" db="EMBL/GenBank/DDBJ databases">
        <authorList>
            <person name="Sun Q."/>
            <person name="Zhou Y."/>
        </authorList>
    </citation>
    <scope>NUCLEOTIDE SEQUENCE</scope>
    <source>
        <strain evidence="2">CGMCC 1.15958</strain>
    </source>
</reference>
<proteinExistence type="predicted"/>
<sequence>METNKYASFTDEQLLEKQRKNKMGFNLFVSLFILLFILLCFSFGYYIGADAATDGQGKFHGTPFLFPLFFLVLLYFTSKKDRKEFEEEVKRRNL</sequence>
<comment type="caution">
    <text evidence="2">The sequence shown here is derived from an EMBL/GenBank/DDBJ whole genome shotgun (WGS) entry which is preliminary data.</text>
</comment>
<feature type="transmembrane region" description="Helical" evidence="1">
    <location>
        <begin position="59"/>
        <end position="76"/>
    </location>
</feature>